<evidence type="ECO:0000313" key="2">
    <source>
        <dbReference type="Proteomes" id="UP001596504"/>
    </source>
</evidence>
<sequence>MVMVDRAELLRLLSHVRFPASKDEIIEQARELGAGPEHLARLEHLPADVYVEADTVLQAIPHPAP</sequence>
<dbReference type="Pfam" id="PF11387">
    <property type="entry name" value="DUF2795"/>
    <property type="match status" value="1"/>
</dbReference>
<dbReference type="Proteomes" id="UP001596504">
    <property type="component" value="Unassembled WGS sequence"/>
</dbReference>
<protein>
    <submittedName>
        <fullName evidence="1">DUF2795 domain-containing protein</fullName>
    </submittedName>
</protein>
<gene>
    <name evidence="1" type="ORF">ACFQRI_01305</name>
</gene>
<proteinExistence type="predicted"/>
<name>A0ABW2LEH1_9PSEU</name>
<comment type="caution">
    <text evidence="1">The sequence shown here is derived from an EMBL/GenBank/DDBJ whole genome shotgun (WGS) entry which is preliminary data.</text>
</comment>
<keyword evidence="2" id="KW-1185">Reference proteome</keyword>
<accession>A0ABW2LEH1</accession>
<dbReference type="EMBL" id="JBHTCJ010000001">
    <property type="protein sequence ID" value="MFC7340030.1"/>
    <property type="molecule type" value="Genomic_DNA"/>
</dbReference>
<evidence type="ECO:0000313" key="1">
    <source>
        <dbReference type="EMBL" id="MFC7340030.1"/>
    </source>
</evidence>
<dbReference type="RefSeq" id="WP_380663203.1">
    <property type="nucleotide sequence ID" value="NZ_JBHTCJ010000001.1"/>
</dbReference>
<organism evidence="1 2">
    <name type="scientific">Saccharopolyspora griseoalba</name>
    <dbReference type="NCBI Taxonomy" id="1431848"/>
    <lineage>
        <taxon>Bacteria</taxon>
        <taxon>Bacillati</taxon>
        <taxon>Actinomycetota</taxon>
        <taxon>Actinomycetes</taxon>
        <taxon>Pseudonocardiales</taxon>
        <taxon>Pseudonocardiaceae</taxon>
        <taxon>Saccharopolyspora</taxon>
    </lineage>
</organism>
<dbReference type="InterPro" id="IPR021527">
    <property type="entry name" value="DUF2795"/>
</dbReference>
<reference evidence="2" key="1">
    <citation type="journal article" date="2019" name="Int. J. Syst. Evol. Microbiol.">
        <title>The Global Catalogue of Microorganisms (GCM) 10K type strain sequencing project: providing services to taxonomists for standard genome sequencing and annotation.</title>
        <authorList>
            <consortium name="The Broad Institute Genomics Platform"/>
            <consortium name="The Broad Institute Genome Sequencing Center for Infectious Disease"/>
            <person name="Wu L."/>
            <person name="Ma J."/>
        </authorList>
    </citation>
    <scope>NUCLEOTIDE SEQUENCE [LARGE SCALE GENOMIC DNA]</scope>
    <source>
        <strain evidence="2">WLHS5</strain>
    </source>
</reference>